<dbReference type="Proteomes" id="UP001209878">
    <property type="component" value="Unassembled WGS sequence"/>
</dbReference>
<evidence type="ECO:0000256" key="5">
    <source>
        <dbReference type="SAM" id="SignalP"/>
    </source>
</evidence>
<keyword evidence="4" id="KW-0812">Transmembrane</keyword>
<sequence>MQWPMMPRARLGSVAVKCTTATVGLLLMAAVTVMATADQEPTQTATTSRGKILMYPYVSLGKNSHIVNFVRLAKILRSRGYHVHLLIGADADAGSWDELDQIFDVVHLYPSANRSDIDIAKVTLEWSSMSSYQFVLWITDNLLSQCEALLSRPSLLVDMQRERYDLLFTDFVNNCGRIVSDYLNIPTIAYSPAGFISDKALFPDLPSFIPVSPMSQLEPGKMTFSKRIENTLEYVAMNLFWFPQWFGTFQSLREKYQINASLDVRMSFLSALVLVRSDFVLDYPRPVMPNVVTIEGVFFDDPKPLPHDIATFVDGAGSDGIIVVCFGTMIGHLDRRRNEMYARVLARFPQRVVWRVAGMKPASLGNNTLAVDWLPQNDLLRHANTRLFVSHCGLSSTMEAAHNAVPVVAMPMCTDGFQNALKLTRAGMAFSLDFKTLTEDSLESAIWEVLNDQRYKRNAIRVAALLNDTLVPPRDKFLYYVDYVIRHGGVAHWQADVLQTMNNWQLFNFDMAALGLIVLMIALFIAGGVFWLSIKFMWQCWLAPKPINKEHAH</sequence>
<gene>
    <name evidence="6" type="ORF">NP493_729g00015</name>
</gene>
<evidence type="ECO:0000256" key="4">
    <source>
        <dbReference type="SAM" id="Phobius"/>
    </source>
</evidence>
<keyword evidence="7" id="KW-1185">Reference proteome</keyword>
<dbReference type="InterPro" id="IPR002213">
    <property type="entry name" value="UDP_glucos_trans"/>
</dbReference>
<dbReference type="GO" id="GO:0008194">
    <property type="term" value="F:UDP-glycosyltransferase activity"/>
    <property type="evidence" value="ECO:0007669"/>
    <property type="project" value="InterPro"/>
</dbReference>
<protein>
    <submittedName>
        <fullName evidence="6">Uncharacterized protein</fullName>
    </submittedName>
</protein>
<feature type="signal peptide" evidence="5">
    <location>
        <begin position="1"/>
        <end position="37"/>
    </location>
</feature>
<proteinExistence type="inferred from homology"/>
<feature type="transmembrane region" description="Helical" evidence="4">
    <location>
        <begin position="511"/>
        <end position="532"/>
    </location>
</feature>
<evidence type="ECO:0000313" key="6">
    <source>
        <dbReference type="EMBL" id="KAK2175471.1"/>
    </source>
</evidence>
<evidence type="ECO:0000256" key="1">
    <source>
        <dbReference type="ARBA" id="ARBA00009995"/>
    </source>
</evidence>
<keyword evidence="4" id="KW-0472">Membrane</keyword>
<keyword evidence="3" id="KW-0808">Transferase</keyword>
<keyword evidence="5" id="KW-0732">Signal</keyword>
<dbReference type="Gene3D" id="3.40.50.2000">
    <property type="entry name" value="Glycogen Phosphorylase B"/>
    <property type="match status" value="2"/>
</dbReference>
<evidence type="ECO:0000256" key="2">
    <source>
        <dbReference type="ARBA" id="ARBA00022676"/>
    </source>
</evidence>
<dbReference type="PANTHER" id="PTHR48043:SF145">
    <property type="entry name" value="FI06409P-RELATED"/>
    <property type="match status" value="1"/>
</dbReference>
<dbReference type="Pfam" id="PF00201">
    <property type="entry name" value="UDPGT"/>
    <property type="match status" value="1"/>
</dbReference>
<keyword evidence="2" id="KW-0328">Glycosyltransferase</keyword>
<dbReference type="CDD" id="cd03784">
    <property type="entry name" value="GT1_Gtf-like"/>
    <property type="match status" value="1"/>
</dbReference>
<comment type="similarity">
    <text evidence="1">Belongs to the UDP-glycosyltransferase family.</text>
</comment>
<name>A0AAD9KQ33_RIDPI</name>
<feature type="chain" id="PRO_5042058839" evidence="5">
    <location>
        <begin position="38"/>
        <end position="553"/>
    </location>
</feature>
<evidence type="ECO:0000256" key="3">
    <source>
        <dbReference type="ARBA" id="ARBA00022679"/>
    </source>
</evidence>
<reference evidence="6" key="1">
    <citation type="journal article" date="2023" name="Mol. Biol. Evol.">
        <title>Third-Generation Sequencing Reveals the Adaptive Role of the Epigenome in Three Deep-Sea Polychaetes.</title>
        <authorList>
            <person name="Perez M."/>
            <person name="Aroh O."/>
            <person name="Sun Y."/>
            <person name="Lan Y."/>
            <person name="Juniper S.K."/>
            <person name="Young C.R."/>
            <person name="Angers B."/>
            <person name="Qian P.Y."/>
        </authorList>
    </citation>
    <scope>NUCLEOTIDE SEQUENCE</scope>
    <source>
        <strain evidence="6">R07B-5</strain>
    </source>
</reference>
<comment type="caution">
    <text evidence="6">The sequence shown here is derived from an EMBL/GenBank/DDBJ whole genome shotgun (WGS) entry which is preliminary data.</text>
</comment>
<organism evidence="6 7">
    <name type="scientific">Ridgeia piscesae</name>
    <name type="common">Tubeworm</name>
    <dbReference type="NCBI Taxonomy" id="27915"/>
    <lineage>
        <taxon>Eukaryota</taxon>
        <taxon>Metazoa</taxon>
        <taxon>Spiralia</taxon>
        <taxon>Lophotrochozoa</taxon>
        <taxon>Annelida</taxon>
        <taxon>Polychaeta</taxon>
        <taxon>Sedentaria</taxon>
        <taxon>Canalipalpata</taxon>
        <taxon>Sabellida</taxon>
        <taxon>Siboglinidae</taxon>
        <taxon>Ridgeia</taxon>
    </lineage>
</organism>
<keyword evidence="4" id="KW-1133">Transmembrane helix</keyword>
<accession>A0AAD9KQ33</accession>
<dbReference type="FunFam" id="3.40.50.2000:FF:000021">
    <property type="entry name" value="UDP-glucuronosyltransferase"/>
    <property type="match status" value="1"/>
</dbReference>
<evidence type="ECO:0000313" key="7">
    <source>
        <dbReference type="Proteomes" id="UP001209878"/>
    </source>
</evidence>
<dbReference type="AlphaFoldDB" id="A0AAD9KQ33"/>
<dbReference type="SUPFAM" id="SSF53756">
    <property type="entry name" value="UDP-Glycosyltransferase/glycogen phosphorylase"/>
    <property type="match status" value="1"/>
</dbReference>
<dbReference type="EMBL" id="JAODUO010000728">
    <property type="protein sequence ID" value="KAK2175471.1"/>
    <property type="molecule type" value="Genomic_DNA"/>
</dbReference>
<dbReference type="InterPro" id="IPR050271">
    <property type="entry name" value="UDP-glycosyltransferase"/>
</dbReference>
<dbReference type="PANTHER" id="PTHR48043">
    <property type="entry name" value="EG:EG0003.4 PROTEIN-RELATED"/>
    <property type="match status" value="1"/>
</dbReference>